<keyword evidence="1" id="KW-1133">Transmembrane helix</keyword>
<keyword evidence="1" id="KW-0472">Membrane</keyword>
<evidence type="ECO:0000313" key="3">
    <source>
        <dbReference type="Proteomes" id="UP000237684"/>
    </source>
</evidence>
<reference evidence="2 3" key="1">
    <citation type="journal article" date="2018" name="Syst. Appl. Microbiol.">
        <title>Abditibacterium utsteinense sp. nov., the first cultivated member of candidate phylum FBP, isolated from ice-free Antarctic soil samples.</title>
        <authorList>
            <person name="Tahon G."/>
            <person name="Tytgat B."/>
            <person name="Lebbe L."/>
            <person name="Carlier A."/>
            <person name="Willems A."/>
        </authorList>
    </citation>
    <scope>NUCLEOTIDE SEQUENCE [LARGE SCALE GENOMIC DNA]</scope>
    <source>
        <strain evidence="2 3">LMG 29911</strain>
    </source>
</reference>
<evidence type="ECO:0000313" key="2">
    <source>
        <dbReference type="EMBL" id="PQV62570.1"/>
    </source>
</evidence>
<organism evidence="2 3">
    <name type="scientific">Abditibacterium utsteinense</name>
    <dbReference type="NCBI Taxonomy" id="1960156"/>
    <lineage>
        <taxon>Bacteria</taxon>
        <taxon>Pseudomonadati</taxon>
        <taxon>Abditibacteriota</taxon>
        <taxon>Abditibacteriia</taxon>
        <taxon>Abditibacteriales</taxon>
        <taxon>Abditibacteriaceae</taxon>
        <taxon>Abditibacterium</taxon>
    </lineage>
</organism>
<protein>
    <submittedName>
        <fullName evidence="2">Uncharacterized protein</fullName>
    </submittedName>
</protein>
<comment type="caution">
    <text evidence="2">The sequence shown here is derived from an EMBL/GenBank/DDBJ whole genome shotgun (WGS) entry which is preliminary data.</text>
</comment>
<keyword evidence="3" id="KW-1185">Reference proteome</keyword>
<dbReference type="EMBL" id="NIGF01000028">
    <property type="protein sequence ID" value="PQV62570.1"/>
    <property type="molecule type" value="Genomic_DNA"/>
</dbReference>
<dbReference type="InParanoid" id="A0A2S8SP51"/>
<sequence>MIGHKKAQKEHKGIGRNLKLQRKRRDALLPKLQVPTDSLLFFLCFLWLLNSYLP</sequence>
<gene>
    <name evidence="2" type="ORF">B1R32_1287</name>
</gene>
<dbReference type="Proteomes" id="UP000237684">
    <property type="component" value="Unassembled WGS sequence"/>
</dbReference>
<keyword evidence="1" id="KW-0812">Transmembrane</keyword>
<name>A0A2S8SP51_9BACT</name>
<accession>A0A2S8SP51</accession>
<dbReference type="AlphaFoldDB" id="A0A2S8SP51"/>
<evidence type="ECO:0000256" key="1">
    <source>
        <dbReference type="SAM" id="Phobius"/>
    </source>
</evidence>
<proteinExistence type="predicted"/>
<feature type="transmembrane region" description="Helical" evidence="1">
    <location>
        <begin position="28"/>
        <end position="49"/>
    </location>
</feature>